<dbReference type="OrthoDB" id="1554693at2759"/>
<comment type="similarity">
    <text evidence="2">Belongs to the COBRA family.</text>
</comment>
<dbReference type="Pfam" id="PF25079">
    <property type="entry name" value="COB_C"/>
    <property type="match status" value="1"/>
</dbReference>
<evidence type="ECO:0000256" key="6">
    <source>
        <dbReference type="ARBA" id="ARBA00023288"/>
    </source>
</evidence>
<evidence type="ECO:0000313" key="9">
    <source>
        <dbReference type="Proteomes" id="UP000585474"/>
    </source>
</evidence>
<dbReference type="GO" id="GO:0010215">
    <property type="term" value="P:cellulose microfibril organization"/>
    <property type="evidence" value="ECO:0007669"/>
    <property type="project" value="InterPro"/>
</dbReference>
<keyword evidence="3" id="KW-0336">GPI-anchor</keyword>
<gene>
    <name evidence="8" type="ORF">Acr_14g0002470</name>
</gene>
<dbReference type="GO" id="GO:0005886">
    <property type="term" value="C:plasma membrane"/>
    <property type="evidence" value="ECO:0007669"/>
    <property type="project" value="UniProtKB-SubCell"/>
</dbReference>
<keyword evidence="6" id="KW-0449">Lipoprotein</keyword>
<evidence type="ECO:0000256" key="2">
    <source>
        <dbReference type="ARBA" id="ARBA00005507"/>
    </source>
</evidence>
<dbReference type="Proteomes" id="UP000585474">
    <property type="component" value="Unassembled WGS sequence"/>
</dbReference>
<dbReference type="EMBL" id="BJWL01000014">
    <property type="protein sequence ID" value="GFZ00612.1"/>
    <property type="molecule type" value="Genomic_DNA"/>
</dbReference>
<comment type="caution">
    <text evidence="8">The sequence shown here is derived from an EMBL/GenBank/DDBJ whole genome shotgun (WGS) entry which is preliminary data.</text>
</comment>
<evidence type="ECO:0000256" key="5">
    <source>
        <dbReference type="ARBA" id="ARBA00023180"/>
    </source>
</evidence>
<keyword evidence="4" id="KW-0732">Signal</keyword>
<dbReference type="Pfam" id="PF04833">
    <property type="entry name" value="COBRA"/>
    <property type="match status" value="1"/>
</dbReference>
<accession>A0A7J0FPI0</accession>
<proteinExistence type="inferred from homology"/>
<organism evidence="8 9">
    <name type="scientific">Actinidia rufa</name>
    <dbReference type="NCBI Taxonomy" id="165716"/>
    <lineage>
        <taxon>Eukaryota</taxon>
        <taxon>Viridiplantae</taxon>
        <taxon>Streptophyta</taxon>
        <taxon>Embryophyta</taxon>
        <taxon>Tracheophyta</taxon>
        <taxon>Spermatophyta</taxon>
        <taxon>Magnoliopsida</taxon>
        <taxon>eudicotyledons</taxon>
        <taxon>Gunneridae</taxon>
        <taxon>Pentapetalae</taxon>
        <taxon>asterids</taxon>
        <taxon>Ericales</taxon>
        <taxon>Actinidiaceae</taxon>
        <taxon>Actinidia</taxon>
    </lineage>
</organism>
<dbReference type="GO" id="GO:0098552">
    <property type="term" value="C:side of membrane"/>
    <property type="evidence" value="ECO:0007669"/>
    <property type="project" value="UniProtKB-KW"/>
</dbReference>
<dbReference type="GO" id="GO:0052324">
    <property type="term" value="P:plant-type cell wall cellulose biosynthetic process"/>
    <property type="evidence" value="ECO:0007669"/>
    <property type="project" value="TreeGrafter"/>
</dbReference>
<keyword evidence="9" id="KW-1185">Reference proteome</keyword>
<evidence type="ECO:0000256" key="4">
    <source>
        <dbReference type="ARBA" id="ARBA00022729"/>
    </source>
</evidence>
<evidence type="ECO:0000256" key="3">
    <source>
        <dbReference type="ARBA" id="ARBA00022622"/>
    </source>
</evidence>
<dbReference type="InterPro" id="IPR056900">
    <property type="entry name" value="COB_C"/>
</dbReference>
<evidence type="ECO:0000313" key="8">
    <source>
        <dbReference type="EMBL" id="GFZ00612.1"/>
    </source>
</evidence>
<dbReference type="PANTHER" id="PTHR31673:SF41">
    <property type="entry name" value="COBRA-LIKE PROTEIN"/>
    <property type="match status" value="1"/>
</dbReference>
<feature type="domain" description="COBRA C-terminal" evidence="7">
    <location>
        <begin position="351"/>
        <end position="420"/>
    </location>
</feature>
<name>A0A7J0FPI0_9ERIC</name>
<protein>
    <submittedName>
        <fullName evidence="8">COBRA-like extracellular glycosyl-phosphatidyl inositol-anchored protein family</fullName>
    </submittedName>
</protein>
<evidence type="ECO:0000259" key="7">
    <source>
        <dbReference type="Pfam" id="PF25079"/>
    </source>
</evidence>
<evidence type="ECO:0000256" key="1">
    <source>
        <dbReference type="ARBA" id="ARBA00004609"/>
    </source>
</evidence>
<dbReference type="PANTHER" id="PTHR31673">
    <property type="entry name" value="PROTEIN COBRA"/>
    <property type="match status" value="1"/>
</dbReference>
<dbReference type="AlphaFoldDB" id="A0A7J0FPI0"/>
<comment type="subcellular location">
    <subcellularLocation>
        <location evidence="1">Cell membrane</location>
        <topology evidence="1">Lipid-anchor</topology>
        <topology evidence="1">GPI-anchor</topology>
    </subcellularLocation>
</comment>
<keyword evidence="5" id="KW-0325">Glycoprotein</keyword>
<keyword evidence="3" id="KW-0472">Membrane</keyword>
<sequence>MGLIRFRVWHFALILVFLVALCSFSGIIATTPWIQTVTSRLPFDIIHWRDDGYEFEHLRKWFDKSIRFHSDESVPDASSKSLGFQLKCHHLIYYYKARVTIQNFYQYRHVDKPGWKLGWTWSRNEVIWSMSGAFATQQGNCSAFMSQIPHSCKKDPVILDLTPDAAPENRSSDCCRGGVIAAWAVDPSNSFSSFNIIVGNLESNSHGFAPLNLTLEAPGPGYTCGQLVDTDPTISSVIGGQREEQVLSKYFTINCDARVAEIHITTNRTISQGHGNRHAHILVTWLTNYQFAVFRSQHFTILPSPRVLTAAAAAELPTRLQNSCIQFSIPVLASLQQLIASTVHCFPRLGITNEVALFWGLDFYNSELLNADEKQLGSVTSDILLEKDSKTFTLSNGWAFPRRIYFNGENCEMPPPDIFPMLPNGSSCRKPSHRHFVLSFLIYLFFKTLVVLF</sequence>
<reference evidence="8 9" key="1">
    <citation type="submission" date="2019-07" db="EMBL/GenBank/DDBJ databases">
        <title>De Novo Assembly of kiwifruit Actinidia rufa.</title>
        <authorList>
            <person name="Sugita-Konishi S."/>
            <person name="Sato K."/>
            <person name="Mori E."/>
            <person name="Abe Y."/>
            <person name="Kisaki G."/>
            <person name="Hamano K."/>
            <person name="Suezawa K."/>
            <person name="Otani M."/>
            <person name="Fukuda T."/>
            <person name="Manabe T."/>
            <person name="Gomi K."/>
            <person name="Tabuchi M."/>
            <person name="Akimitsu K."/>
            <person name="Kataoka I."/>
        </authorList>
    </citation>
    <scope>NUCLEOTIDE SEQUENCE [LARGE SCALE GENOMIC DNA]</scope>
    <source>
        <strain evidence="9">cv. Fuchu</strain>
    </source>
</reference>
<dbReference type="InterPro" id="IPR006918">
    <property type="entry name" value="COBRA_pln"/>
</dbReference>